<sequence>MPPRSPLPQRHGLESAWVRTPDQGECRRLAAADGVPPAGSGQAPWATMRDFLVWKLPRIGPARIDEMLARGRFVGCDGDAMDRATPFTAQTFVYFHRDLPVEKPVPFPIEILHRDERILVVDKPHFLSSIPRGAHVLESVVVKLRTQLGMPELTVAHRLDRVTAGVLILTCQRRWRRPYQELFEHHQVHKIYRAVAPALDLPPEGVEVASHIVKQRGVLQATELPGSPPNARTRIRLLERRGDLGLYEALPLTGKTHQIRLHLMRLGAPILNDPFYPEVLDIPVDDFSRPLQLQAFEASFTDPVTGEPRCFRSRRTLSCWPGVTGRR</sequence>
<dbReference type="GO" id="GO:0003723">
    <property type="term" value="F:RNA binding"/>
    <property type="evidence" value="ECO:0007669"/>
    <property type="project" value="InterPro"/>
</dbReference>
<evidence type="ECO:0000256" key="3">
    <source>
        <dbReference type="ARBA" id="ARBA00033164"/>
    </source>
</evidence>
<dbReference type="PANTHER" id="PTHR21600">
    <property type="entry name" value="MITOCHONDRIAL RNA PSEUDOURIDINE SYNTHASE"/>
    <property type="match status" value="1"/>
</dbReference>
<dbReference type="AlphaFoldDB" id="A0A448NZD6"/>
<dbReference type="STRING" id="1122997.GCA_000425285_01668"/>
<dbReference type="EMBL" id="LR134473">
    <property type="protein sequence ID" value="VEI03317.1"/>
    <property type="molecule type" value="Genomic_DNA"/>
</dbReference>
<dbReference type="Proteomes" id="UP000277858">
    <property type="component" value="Chromosome"/>
</dbReference>
<reference evidence="5 6" key="1">
    <citation type="submission" date="2018-12" db="EMBL/GenBank/DDBJ databases">
        <authorList>
            <consortium name="Pathogen Informatics"/>
        </authorList>
    </citation>
    <scope>NUCLEOTIDE SEQUENCE [LARGE SCALE GENOMIC DNA]</scope>
    <source>
        <strain evidence="5 6">NCTC13652</strain>
    </source>
</reference>
<dbReference type="PROSITE" id="PS01129">
    <property type="entry name" value="PSI_RLU"/>
    <property type="match status" value="1"/>
</dbReference>
<evidence type="ECO:0000256" key="2">
    <source>
        <dbReference type="ARBA" id="ARBA00031870"/>
    </source>
</evidence>
<evidence type="ECO:0000256" key="1">
    <source>
        <dbReference type="ARBA" id="ARBA00000073"/>
    </source>
</evidence>
<dbReference type="InterPro" id="IPR020103">
    <property type="entry name" value="PsdUridine_synth_cat_dom_sf"/>
</dbReference>
<dbReference type="GO" id="GO:0000455">
    <property type="term" value="P:enzyme-directed rRNA pseudouridine synthesis"/>
    <property type="evidence" value="ECO:0007669"/>
    <property type="project" value="TreeGrafter"/>
</dbReference>
<gene>
    <name evidence="5" type="primary">rluA</name>
    <name evidence="5" type="ORF">NCTC13652_01517</name>
</gene>
<dbReference type="InterPro" id="IPR006145">
    <property type="entry name" value="PsdUridine_synth_RsuA/RluA"/>
</dbReference>
<dbReference type="InterPro" id="IPR050188">
    <property type="entry name" value="RluA_PseudoU_synthase"/>
</dbReference>
<dbReference type="GO" id="GO:0009982">
    <property type="term" value="F:pseudouridine synthase activity"/>
    <property type="evidence" value="ECO:0007669"/>
    <property type="project" value="InterPro"/>
</dbReference>
<dbReference type="Pfam" id="PF00849">
    <property type="entry name" value="PseudoU_synth_2"/>
    <property type="match status" value="1"/>
</dbReference>
<dbReference type="GO" id="GO:0140098">
    <property type="term" value="F:catalytic activity, acting on RNA"/>
    <property type="evidence" value="ECO:0007669"/>
    <property type="project" value="UniProtKB-ARBA"/>
</dbReference>
<evidence type="ECO:0000313" key="5">
    <source>
        <dbReference type="EMBL" id="VEI03317.1"/>
    </source>
</evidence>
<dbReference type="PANTHER" id="PTHR21600:SF84">
    <property type="entry name" value="PSEUDOURIDINE SYNTHASE RSUA_RLUA-LIKE DOMAIN-CONTAINING PROTEIN"/>
    <property type="match status" value="1"/>
</dbReference>
<name>A0A448NZD6_9ACTN</name>
<proteinExistence type="predicted"/>
<dbReference type="InterPro" id="IPR006224">
    <property type="entry name" value="PsdUridine_synth_RluA-like_CS"/>
</dbReference>
<feature type="domain" description="Pseudouridine synthase RsuA/RluA-like" evidence="4">
    <location>
        <begin position="118"/>
        <end position="263"/>
    </location>
</feature>
<protein>
    <recommendedName>
        <fullName evidence="2">RNA pseudouridylate synthase</fullName>
    </recommendedName>
    <alternativeName>
        <fullName evidence="3">RNA-uridine isomerase</fullName>
    </alternativeName>
</protein>
<organism evidence="5 6">
    <name type="scientific">Acidipropionibacterium jensenii</name>
    <dbReference type="NCBI Taxonomy" id="1749"/>
    <lineage>
        <taxon>Bacteria</taxon>
        <taxon>Bacillati</taxon>
        <taxon>Actinomycetota</taxon>
        <taxon>Actinomycetes</taxon>
        <taxon>Propionibacteriales</taxon>
        <taxon>Propionibacteriaceae</taxon>
        <taxon>Acidipropionibacterium</taxon>
    </lineage>
</organism>
<evidence type="ECO:0000259" key="4">
    <source>
        <dbReference type="Pfam" id="PF00849"/>
    </source>
</evidence>
<keyword evidence="5" id="KW-0413">Isomerase</keyword>
<dbReference type="SUPFAM" id="SSF55120">
    <property type="entry name" value="Pseudouridine synthase"/>
    <property type="match status" value="1"/>
</dbReference>
<keyword evidence="6" id="KW-1185">Reference proteome</keyword>
<dbReference type="Gene3D" id="3.30.2350.10">
    <property type="entry name" value="Pseudouridine synthase"/>
    <property type="match status" value="1"/>
</dbReference>
<accession>A0A448NZD6</accession>
<comment type="catalytic activity">
    <reaction evidence="1">
        <text>a uridine in RNA = a pseudouridine in RNA</text>
        <dbReference type="Rhea" id="RHEA:48348"/>
        <dbReference type="Rhea" id="RHEA-COMP:12068"/>
        <dbReference type="Rhea" id="RHEA-COMP:12069"/>
        <dbReference type="ChEBI" id="CHEBI:65314"/>
        <dbReference type="ChEBI" id="CHEBI:65315"/>
    </reaction>
</comment>
<evidence type="ECO:0000313" key="6">
    <source>
        <dbReference type="Proteomes" id="UP000277858"/>
    </source>
</evidence>